<dbReference type="CDD" id="cd18808">
    <property type="entry name" value="SF1_C_Upf1"/>
    <property type="match status" value="1"/>
</dbReference>
<evidence type="ECO:0000259" key="5">
    <source>
        <dbReference type="Pfam" id="PF10881"/>
    </source>
</evidence>
<dbReference type="PANTHER" id="PTHR43788">
    <property type="entry name" value="DNA2/NAM7 HELICASE FAMILY MEMBER"/>
    <property type="match status" value="1"/>
</dbReference>
<proteinExistence type="predicted"/>
<name>A0AAX3EM41_PAEUR</name>
<dbReference type="PANTHER" id="PTHR43788:SF8">
    <property type="entry name" value="DNA-BINDING PROTEIN SMUBP-2"/>
    <property type="match status" value="1"/>
</dbReference>
<sequence>MLREHYRCDPAIIDFCNKKFYDGQLIPVPPAGPRHHPALVVVRTTAGNHMRAHSSGGRTNQREAEVIAKEVLRDFCQDVRRENIGVISPYRRQVDKITDALLERIQTDDALINDVQADTVHKFQGREKEVVIMSTVVDETAEGHRGIQFVDDPNLVNVAVSRATKRFVLVTNYDMVPQSRNLRDLVLFIRYSNPGEGVVESTVVSVFDLLYREYSAVLQPLADRLKKDSAFASENIIHTVLSEILTEAPFTDLALAPQVLLKSLLRATTALTPEHISYINNGATFDFVIYNRITRQAVLAVEVDGFEFHENNAVQRVRDAHKNAICAAHGLPLIRLATTGSREEARIRQALSHALDN</sequence>
<gene>
    <name evidence="7" type="ORF">NL394_07335</name>
</gene>
<dbReference type="EMBL" id="CP101185">
    <property type="protein sequence ID" value="UYV99008.1"/>
    <property type="molecule type" value="Genomic_DNA"/>
</dbReference>
<dbReference type="InterPro" id="IPR027417">
    <property type="entry name" value="P-loop_NTPase"/>
</dbReference>
<evidence type="ECO:0000256" key="2">
    <source>
        <dbReference type="ARBA" id="ARBA00022801"/>
    </source>
</evidence>
<dbReference type="SUPFAM" id="SSF52540">
    <property type="entry name" value="P-loop containing nucleoside triphosphate hydrolases"/>
    <property type="match status" value="1"/>
</dbReference>
<dbReference type="Pfam" id="PF10881">
    <property type="entry name" value="DUF2726"/>
    <property type="match status" value="1"/>
</dbReference>
<dbReference type="InterPro" id="IPR041679">
    <property type="entry name" value="DNA2/NAM7-like_C"/>
</dbReference>
<dbReference type="AlphaFoldDB" id="A0AAX3EM41"/>
<evidence type="ECO:0000256" key="4">
    <source>
        <dbReference type="ARBA" id="ARBA00022840"/>
    </source>
</evidence>
<evidence type="ECO:0000256" key="3">
    <source>
        <dbReference type="ARBA" id="ARBA00022806"/>
    </source>
</evidence>
<dbReference type="InterPro" id="IPR050534">
    <property type="entry name" value="Coronavir_polyprotein_1ab"/>
</dbReference>
<feature type="domain" description="DNA2/NAM7 helicase-like C-terminal" evidence="6">
    <location>
        <begin position="1"/>
        <end position="172"/>
    </location>
</feature>
<evidence type="ECO:0000256" key="1">
    <source>
        <dbReference type="ARBA" id="ARBA00022741"/>
    </source>
</evidence>
<dbReference type="GO" id="GO:0016787">
    <property type="term" value="F:hydrolase activity"/>
    <property type="evidence" value="ECO:0007669"/>
    <property type="project" value="UniProtKB-KW"/>
</dbReference>
<protein>
    <submittedName>
        <fullName evidence="7">AAA domain-containing protein</fullName>
    </submittedName>
</protein>
<organism evidence="7 8">
    <name type="scientific">Paenarthrobacter ureafaciens</name>
    <dbReference type="NCBI Taxonomy" id="37931"/>
    <lineage>
        <taxon>Bacteria</taxon>
        <taxon>Bacillati</taxon>
        <taxon>Actinomycetota</taxon>
        <taxon>Actinomycetes</taxon>
        <taxon>Micrococcales</taxon>
        <taxon>Micrococcaceae</taxon>
        <taxon>Paenarthrobacter</taxon>
    </lineage>
</organism>
<evidence type="ECO:0000259" key="6">
    <source>
        <dbReference type="Pfam" id="PF13087"/>
    </source>
</evidence>
<keyword evidence="1" id="KW-0547">Nucleotide-binding</keyword>
<dbReference type="GO" id="GO:0043139">
    <property type="term" value="F:5'-3' DNA helicase activity"/>
    <property type="evidence" value="ECO:0007669"/>
    <property type="project" value="TreeGrafter"/>
</dbReference>
<keyword evidence="8" id="KW-1185">Reference proteome</keyword>
<keyword evidence="2" id="KW-0378">Hydrolase</keyword>
<dbReference type="InterPro" id="IPR047187">
    <property type="entry name" value="SF1_C_Upf1"/>
</dbReference>
<dbReference type="InterPro" id="IPR024402">
    <property type="entry name" value="DUF2726"/>
</dbReference>
<keyword evidence="3" id="KW-0347">Helicase</keyword>
<reference evidence="7" key="1">
    <citation type="submission" date="2022-07" db="EMBL/GenBank/DDBJ databases">
        <authorList>
            <person name="Wu T."/>
        </authorList>
    </citation>
    <scope>NUCLEOTIDE SEQUENCE</scope>
    <source>
        <strain evidence="7">SD-1</strain>
    </source>
</reference>
<dbReference type="Pfam" id="PF13087">
    <property type="entry name" value="AAA_12"/>
    <property type="match status" value="1"/>
</dbReference>
<dbReference type="Gene3D" id="3.40.50.300">
    <property type="entry name" value="P-loop containing nucleotide triphosphate hydrolases"/>
    <property type="match status" value="1"/>
</dbReference>
<feature type="domain" description="DUF2726" evidence="5">
    <location>
        <begin position="233"/>
        <end position="353"/>
    </location>
</feature>
<dbReference type="Proteomes" id="UP001163293">
    <property type="component" value="Chromosome"/>
</dbReference>
<evidence type="ECO:0000313" key="7">
    <source>
        <dbReference type="EMBL" id="UYV99008.1"/>
    </source>
</evidence>
<keyword evidence="4" id="KW-0067">ATP-binding</keyword>
<dbReference type="Gene3D" id="3.40.960.10">
    <property type="entry name" value="VSR Endonuclease"/>
    <property type="match status" value="1"/>
</dbReference>
<dbReference type="GO" id="GO:0005524">
    <property type="term" value="F:ATP binding"/>
    <property type="evidence" value="ECO:0007669"/>
    <property type="project" value="UniProtKB-KW"/>
</dbReference>
<accession>A0AAX3EM41</accession>
<evidence type="ECO:0000313" key="8">
    <source>
        <dbReference type="Proteomes" id="UP001163293"/>
    </source>
</evidence>